<protein>
    <recommendedName>
        <fullName evidence="2">BrnT family toxin</fullName>
    </recommendedName>
</protein>
<dbReference type="InterPro" id="IPR038573">
    <property type="entry name" value="BrnT_sf"/>
</dbReference>
<name>X0VFC7_9ZZZZ</name>
<dbReference type="EMBL" id="BARS01012465">
    <property type="protein sequence ID" value="GAF99260.1"/>
    <property type="molecule type" value="Genomic_DNA"/>
</dbReference>
<dbReference type="Pfam" id="PF04365">
    <property type="entry name" value="BrnT_toxin"/>
    <property type="match status" value="1"/>
</dbReference>
<accession>X0VFC7</accession>
<proteinExistence type="predicted"/>
<sequence>MKIKECLWLDKFVDKIIRKHNVSPEEVEQALSKGPAIQRLEGGHVKGEDLFIGFGRTDAGRYLSVLLVLKKDKRALVISARDMTKKERRKYGRR</sequence>
<reference evidence="1" key="1">
    <citation type="journal article" date="2014" name="Front. Microbiol.">
        <title>High frequency of phylogenetically diverse reductive dehalogenase-homologous genes in deep subseafloor sedimentary metagenomes.</title>
        <authorList>
            <person name="Kawai M."/>
            <person name="Futagami T."/>
            <person name="Toyoda A."/>
            <person name="Takaki Y."/>
            <person name="Nishi S."/>
            <person name="Hori S."/>
            <person name="Arai W."/>
            <person name="Tsubouchi T."/>
            <person name="Morono Y."/>
            <person name="Uchiyama I."/>
            <person name="Ito T."/>
            <person name="Fujiyama A."/>
            <person name="Inagaki F."/>
            <person name="Takami H."/>
        </authorList>
    </citation>
    <scope>NUCLEOTIDE SEQUENCE</scope>
    <source>
        <strain evidence="1">Expedition CK06-06</strain>
    </source>
</reference>
<dbReference type="AlphaFoldDB" id="X0VFC7"/>
<organism evidence="1">
    <name type="scientific">marine sediment metagenome</name>
    <dbReference type="NCBI Taxonomy" id="412755"/>
    <lineage>
        <taxon>unclassified sequences</taxon>
        <taxon>metagenomes</taxon>
        <taxon>ecological metagenomes</taxon>
    </lineage>
</organism>
<evidence type="ECO:0008006" key="2">
    <source>
        <dbReference type="Google" id="ProtNLM"/>
    </source>
</evidence>
<evidence type="ECO:0000313" key="1">
    <source>
        <dbReference type="EMBL" id="GAF99260.1"/>
    </source>
</evidence>
<gene>
    <name evidence="1" type="ORF">S01H1_22184</name>
</gene>
<dbReference type="InterPro" id="IPR007460">
    <property type="entry name" value="BrnT_toxin"/>
</dbReference>
<dbReference type="Gene3D" id="3.10.450.530">
    <property type="entry name" value="Ribonuclease toxin, BrnT, of type II toxin-antitoxin system"/>
    <property type="match status" value="1"/>
</dbReference>
<comment type="caution">
    <text evidence="1">The sequence shown here is derived from an EMBL/GenBank/DDBJ whole genome shotgun (WGS) entry which is preliminary data.</text>
</comment>